<dbReference type="InterPro" id="IPR001647">
    <property type="entry name" value="HTH_TetR"/>
</dbReference>
<feature type="domain" description="HTH tetR-type" evidence="3">
    <location>
        <begin position="14"/>
        <end position="74"/>
    </location>
</feature>
<evidence type="ECO:0000313" key="4">
    <source>
        <dbReference type="EMBL" id="OHU61068.1"/>
    </source>
</evidence>
<evidence type="ECO:0000259" key="3">
    <source>
        <dbReference type="PROSITE" id="PS50977"/>
    </source>
</evidence>
<dbReference type="GO" id="GO:0000976">
    <property type="term" value="F:transcription cis-regulatory region binding"/>
    <property type="evidence" value="ECO:0007669"/>
    <property type="project" value="TreeGrafter"/>
</dbReference>
<comment type="caution">
    <text evidence="4">The sequence shown here is derived from an EMBL/GenBank/DDBJ whole genome shotgun (WGS) entry which is preliminary data.</text>
</comment>
<dbReference type="InterPro" id="IPR050109">
    <property type="entry name" value="HTH-type_TetR-like_transc_reg"/>
</dbReference>
<keyword evidence="1 2" id="KW-0238">DNA-binding</keyword>
<dbReference type="Pfam" id="PF00440">
    <property type="entry name" value="TetR_N"/>
    <property type="match status" value="1"/>
</dbReference>
<accession>A0A1S1LVX1</accession>
<sequence>MTDIASETDTSAHDSTDQRLLSAAERLFAERGVDAVSLRAIMAAAGTNVASVHYHFGSKERLIEALLDKYLNQLEKRRFTLLDIAERAGTLRAIAEAIVVPLSEIGEEGGTAWLSTLGKLLISGHPALIPMSVSFQPQAARLQELIVRLRPDASLPSIRFGVTQAVTLTCVVLGDIAHTNRLMSLSGTYLDDGQMNAQLIDLVTAILAGPPAEN</sequence>
<dbReference type="RefSeq" id="WP_057969402.1">
    <property type="nucleotide sequence ID" value="NZ_MLII01000015.1"/>
</dbReference>
<proteinExistence type="predicted"/>
<dbReference type="PROSITE" id="PS50977">
    <property type="entry name" value="HTH_TETR_2"/>
    <property type="match status" value="1"/>
</dbReference>
<dbReference type="PRINTS" id="PR00455">
    <property type="entry name" value="HTHTETR"/>
</dbReference>
<dbReference type="Gene3D" id="1.10.357.10">
    <property type="entry name" value="Tetracycline Repressor, domain 2"/>
    <property type="match status" value="1"/>
</dbReference>
<evidence type="ECO:0000313" key="5">
    <source>
        <dbReference type="Proteomes" id="UP000180043"/>
    </source>
</evidence>
<dbReference type="AlphaFoldDB" id="A0A1S1LVX1"/>
<protein>
    <submittedName>
        <fullName evidence="4">TetR family transcriptional regulator</fullName>
    </submittedName>
</protein>
<dbReference type="EMBL" id="MLIQ01000002">
    <property type="protein sequence ID" value="OHU61068.1"/>
    <property type="molecule type" value="Genomic_DNA"/>
</dbReference>
<dbReference type="PANTHER" id="PTHR30055">
    <property type="entry name" value="HTH-TYPE TRANSCRIPTIONAL REGULATOR RUTR"/>
    <property type="match status" value="1"/>
</dbReference>
<dbReference type="GO" id="GO:0003700">
    <property type="term" value="F:DNA-binding transcription factor activity"/>
    <property type="evidence" value="ECO:0007669"/>
    <property type="project" value="TreeGrafter"/>
</dbReference>
<dbReference type="SUPFAM" id="SSF46689">
    <property type="entry name" value="Homeodomain-like"/>
    <property type="match status" value="1"/>
</dbReference>
<name>A0A1S1LVX1_MYCCH</name>
<feature type="DNA-binding region" description="H-T-H motif" evidence="2">
    <location>
        <begin position="37"/>
        <end position="56"/>
    </location>
</feature>
<dbReference type="PANTHER" id="PTHR30055:SF235">
    <property type="entry name" value="TRANSCRIPTIONAL REGULATORY PROTEIN"/>
    <property type="match status" value="1"/>
</dbReference>
<evidence type="ECO:0000256" key="2">
    <source>
        <dbReference type="PROSITE-ProRule" id="PRU00335"/>
    </source>
</evidence>
<evidence type="ECO:0000256" key="1">
    <source>
        <dbReference type="ARBA" id="ARBA00023125"/>
    </source>
</evidence>
<dbReference type="InterPro" id="IPR009057">
    <property type="entry name" value="Homeodomain-like_sf"/>
</dbReference>
<organism evidence="4 5">
    <name type="scientific">Mycobacteroides chelonae</name>
    <name type="common">Mycobacterium chelonae</name>
    <dbReference type="NCBI Taxonomy" id="1774"/>
    <lineage>
        <taxon>Bacteria</taxon>
        <taxon>Bacillati</taxon>
        <taxon>Actinomycetota</taxon>
        <taxon>Actinomycetes</taxon>
        <taxon>Mycobacteriales</taxon>
        <taxon>Mycobacteriaceae</taxon>
        <taxon>Mycobacteroides</taxon>
    </lineage>
</organism>
<dbReference type="Proteomes" id="UP000180043">
    <property type="component" value="Unassembled WGS sequence"/>
</dbReference>
<gene>
    <name evidence="4" type="ORF">BKG82_00800</name>
</gene>
<reference evidence="4 5" key="1">
    <citation type="submission" date="2016-10" db="EMBL/GenBank/DDBJ databases">
        <title>Evaluation of Human, Veterinary and Environmental Mycobacterium chelonae Isolates by Core Genome Phylogenomic Analysis, Targeted Gene Comparison, and Anti-microbial Susceptibility Patterns: A Tale of Mistaken Identities.</title>
        <authorList>
            <person name="Fogelson S.B."/>
            <person name="Camus A.C."/>
            <person name="Lorenz W."/>
            <person name="Vasireddy R."/>
            <person name="Vasireddy S."/>
            <person name="Smith T."/>
            <person name="Brown-Elliott B.A."/>
            <person name="Wallace R.J.Jr."/>
            <person name="Hasan N.A."/>
            <person name="Reischl U."/>
            <person name="Sanchez S."/>
        </authorList>
    </citation>
    <scope>NUCLEOTIDE SEQUENCE [LARGE SCALE GENOMIC DNA]</scope>
    <source>
        <strain evidence="4 5">15515</strain>
    </source>
</reference>